<keyword evidence="10" id="KW-1185">Reference proteome</keyword>
<comment type="similarity">
    <text evidence="2 8">Belongs to the cytochrome P450 family.</text>
</comment>
<comment type="cofactor">
    <cofactor evidence="7">
        <name>heme</name>
        <dbReference type="ChEBI" id="CHEBI:30413"/>
    </cofactor>
</comment>
<keyword evidence="4 7" id="KW-0479">Metal-binding</keyword>
<evidence type="ECO:0000256" key="6">
    <source>
        <dbReference type="ARBA" id="ARBA00023004"/>
    </source>
</evidence>
<keyword evidence="8" id="KW-0560">Oxidoreductase</keyword>
<dbReference type="OrthoDB" id="2789670at2759"/>
<dbReference type="Proteomes" id="UP000235220">
    <property type="component" value="Chromosome 2"/>
</dbReference>
<name>A0A6P9E601_JUGRE</name>
<dbReference type="GeneID" id="108999245"/>
<evidence type="ECO:0000256" key="2">
    <source>
        <dbReference type="ARBA" id="ARBA00010617"/>
    </source>
</evidence>
<dbReference type="GO" id="GO:0016020">
    <property type="term" value="C:membrane"/>
    <property type="evidence" value="ECO:0007669"/>
    <property type="project" value="UniProtKB-SubCell"/>
</dbReference>
<keyword evidence="5" id="KW-1133">Transmembrane helix</keyword>
<dbReference type="GO" id="GO:0020037">
    <property type="term" value="F:heme binding"/>
    <property type="evidence" value="ECO:0007669"/>
    <property type="project" value="InterPro"/>
</dbReference>
<dbReference type="Pfam" id="PF00067">
    <property type="entry name" value="p450"/>
    <property type="match status" value="1"/>
</dbReference>
<evidence type="ECO:0000256" key="7">
    <source>
        <dbReference type="PIRSR" id="PIRSR602401-1"/>
    </source>
</evidence>
<reference evidence="11" key="1">
    <citation type="submission" date="2025-08" db="UniProtKB">
        <authorList>
            <consortium name="RefSeq"/>
        </authorList>
    </citation>
    <scope>IDENTIFICATION</scope>
    <source>
        <tissue evidence="11">Leaves</tissue>
    </source>
</reference>
<dbReference type="InParanoid" id="A0A6P9E601"/>
<keyword evidence="5" id="KW-0472">Membrane</keyword>
<keyword evidence="6 7" id="KW-0408">Iron</keyword>
<dbReference type="PRINTS" id="PR00463">
    <property type="entry name" value="EP450I"/>
</dbReference>
<proteinExistence type="inferred from homology"/>
<dbReference type="KEGG" id="jre:108999245"/>
<feature type="binding site" description="axial binding residue" evidence="7">
    <location>
        <position position="499"/>
    </location>
    <ligand>
        <name>heme</name>
        <dbReference type="ChEBI" id="CHEBI:30413"/>
    </ligand>
    <ligandPart>
        <name>Fe</name>
        <dbReference type="ChEBI" id="CHEBI:18248"/>
    </ligandPart>
</feature>
<dbReference type="InterPro" id="IPR001128">
    <property type="entry name" value="Cyt_P450"/>
</dbReference>
<dbReference type="RefSeq" id="XP_035543525.1">
    <property type="nucleotide sequence ID" value="XM_035687632.1"/>
</dbReference>
<dbReference type="SUPFAM" id="SSF48264">
    <property type="entry name" value="Cytochrome P450"/>
    <property type="match status" value="1"/>
</dbReference>
<dbReference type="GO" id="GO:0016705">
    <property type="term" value="F:oxidoreductase activity, acting on paired donors, with incorporation or reduction of molecular oxygen"/>
    <property type="evidence" value="ECO:0007669"/>
    <property type="project" value="InterPro"/>
</dbReference>
<evidence type="ECO:0000313" key="10">
    <source>
        <dbReference type="Proteomes" id="UP000235220"/>
    </source>
</evidence>
<gene>
    <name evidence="11" type="primary">LOC108999245</name>
</gene>
<evidence type="ECO:0000256" key="1">
    <source>
        <dbReference type="ARBA" id="ARBA00004167"/>
    </source>
</evidence>
<dbReference type="InterPro" id="IPR013103">
    <property type="entry name" value="RVT_2"/>
</dbReference>
<keyword evidence="8" id="KW-0503">Monooxygenase</keyword>
<organism evidence="10 11">
    <name type="scientific">Juglans regia</name>
    <name type="common">English walnut</name>
    <dbReference type="NCBI Taxonomy" id="51240"/>
    <lineage>
        <taxon>Eukaryota</taxon>
        <taxon>Viridiplantae</taxon>
        <taxon>Streptophyta</taxon>
        <taxon>Embryophyta</taxon>
        <taxon>Tracheophyta</taxon>
        <taxon>Spermatophyta</taxon>
        <taxon>Magnoliopsida</taxon>
        <taxon>eudicotyledons</taxon>
        <taxon>Gunneridae</taxon>
        <taxon>Pentapetalae</taxon>
        <taxon>rosids</taxon>
        <taxon>fabids</taxon>
        <taxon>Fagales</taxon>
        <taxon>Juglandaceae</taxon>
        <taxon>Juglans</taxon>
    </lineage>
</organism>
<evidence type="ECO:0000256" key="8">
    <source>
        <dbReference type="RuleBase" id="RU000461"/>
    </source>
</evidence>
<dbReference type="InterPro" id="IPR002401">
    <property type="entry name" value="Cyt_P450_E_grp-I"/>
</dbReference>
<evidence type="ECO:0000259" key="9">
    <source>
        <dbReference type="Pfam" id="PF07727"/>
    </source>
</evidence>
<feature type="domain" description="Reverse transcriptase Ty1/copia-type" evidence="9">
    <location>
        <begin position="58"/>
        <end position="127"/>
    </location>
</feature>
<evidence type="ECO:0000256" key="4">
    <source>
        <dbReference type="ARBA" id="ARBA00022723"/>
    </source>
</evidence>
<dbReference type="PANTHER" id="PTHR24286:SF12">
    <property type="entry name" value="CYTOCHROME P450 FAMILY PROTEIN, EXPRESSED"/>
    <property type="match status" value="1"/>
</dbReference>
<evidence type="ECO:0000256" key="5">
    <source>
        <dbReference type="ARBA" id="ARBA00022989"/>
    </source>
</evidence>
<dbReference type="PANTHER" id="PTHR24286">
    <property type="entry name" value="CYTOCHROME P450 26"/>
    <property type="match status" value="1"/>
</dbReference>
<dbReference type="InterPro" id="IPR036396">
    <property type="entry name" value="Cyt_P450_sf"/>
</dbReference>
<dbReference type="PRINTS" id="PR00385">
    <property type="entry name" value="P450"/>
</dbReference>
<evidence type="ECO:0000256" key="3">
    <source>
        <dbReference type="ARBA" id="ARBA00022692"/>
    </source>
</evidence>
<dbReference type="Gene3D" id="1.10.630.10">
    <property type="entry name" value="Cytochrome P450"/>
    <property type="match status" value="1"/>
</dbReference>
<dbReference type="PROSITE" id="PS00086">
    <property type="entry name" value="CYTOCHROME_P450"/>
    <property type="match status" value="1"/>
</dbReference>
<accession>A0A6P9E601</accession>
<sequence length="550" mass="62424">MAHMVSKTTVLLLVDIRDRSGHLKPSQIYAHADMVMYALTTVEDINGQEPFSYSEAVKTMIVGIYYKQSSNGFSIYLLLYVDDMLIAAKSISNISLLKTQLINEFEMKDLDAAKKILGMKIHRDRKVVLVPEKIDEEEQFMTNILYSSVVGSIIETDYNSRVVGYVDSDYAGELDKKRSLTMYGDGVGMYRTHLFGSPTIIACFPAVNKFIFQSEDTFLLKWPTVDILGPTSLVAVHGKSHARLRSYVSNAINRPDALRRIALQVQPLMAAALQSWAQKGKVKVYDEIKKLTFENIGRLFVSFKPGPQLDNMDKLFKGLVHGVRAYPINFHGTAYHHALQIKDEEGNKLSYQEVIDNIVSLVAAGYESTSLASMWAVFYLAKFPNVLQKLREENMAISKKRKGNFITSEDVSEMKYTNKVVEETIRMANIAAFVFRSATKETEYKGYKIPKDWKVILWVRYLHTNSENFEDPLCFNPDRWNKPVRSGTYQVFGGGPRICAGNMLARIQLALFLHHLSIGYKWELLNPNAKMAYLPHPKPIDGVEVTLSKF</sequence>
<dbReference type="Pfam" id="PF07727">
    <property type="entry name" value="RVT_2"/>
    <property type="match status" value="1"/>
</dbReference>
<keyword evidence="3" id="KW-0812">Transmembrane</keyword>
<evidence type="ECO:0000313" key="11">
    <source>
        <dbReference type="RefSeq" id="XP_035543525.1"/>
    </source>
</evidence>
<dbReference type="GO" id="GO:0004497">
    <property type="term" value="F:monooxygenase activity"/>
    <property type="evidence" value="ECO:0000318"/>
    <property type="project" value="GO_Central"/>
</dbReference>
<dbReference type="GO" id="GO:0005506">
    <property type="term" value="F:iron ion binding"/>
    <property type="evidence" value="ECO:0007669"/>
    <property type="project" value="InterPro"/>
</dbReference>
<comment type="subcellular location">
    <subcellularLocation>
        <location evidence="1">Membrane</location>
        <topology evidence="1">Single-pass membrane protein</topology>
    </subcellularLocation>
</comment>
<dbReference type="InterPro" id="IPR017972">
    <property type="entry name" value="Cyt_P450_CS"/>
</dbReference>
<protein>
    <submittedName>
        <fullName evidence="11">Ent-kaurenoic acid oxidase-like</fullName>
    </submittedName>
</protein>
<dbReference type="GO" id="GO:0048868">
    <property type="term" value="P:pollen tube development"/>
    <property type="evidence" value="ECO:0000318"/>
    <property type="project" value="GO_Central"/>
</dbReference>
<dbReference type="AlphaFoldDB" id="A0A6P9E601"/>
<keyword evidence="7 8" id="KW-0349">Heme</keyword>